<evidence type="ECO:0000259" key="14">
    <source>
        <dbReference type="Pfam" id="PF00294"/>
    </source>
</evidence>
<dbReference type="GO" id="GO:0046872">
    <property type="term" value="F:metal ion binding"/>
    <property type="evidence" value="ECO:0007669"/>
    <property type="project" value="UniProtKB-KW"/>
</dbReference>
<dbReference type="PANTHER" id="PTHR10584:SF166">
    <property type="entry name" value="RIBOKINASE"/>
    <property type="match status" value="1"/>
</dbReference>
<keyword evidence="12 13" id="KW-0119">Carbohydrate metabolism</keyword>
<dbReference type="Pfam" id="PF00294">
    <property type="entry name" value="PfkB"/>
    <property type="match status" value="1"/>
</dbReference>
<feature type="binding site" evidence="13">
    <location>
        <position position="144"/>
    </location>
    <ligand>
        <name>substrate</name>
    </ligand>
</feature>
<name>A0A7G3AV23_LUTLO</name>
<comment type="pathway">
    <text evidence="13">Carbohydrate metabolism; D-ribose degradation; D-ribose 5-phosphate from beta-D-ribopyranose: step 2/2.</text>
</comment>
<dbReference type="GO" id="GO:0019303">
    <property type="term" value="P:D-ribose catabolic process"/>
    <property type="evidence" value="ECO:0007669"/>
    <property type="project" value="UniProtKB-UniRule"/>
</dbReference>
<dbReference type="InterPro" id="IPR011877">
    <property type="entry name" value="Ribokinase"/>
</dbReference>
<dbReference type="PROSITE" id="PS00584">
    <property type="entry name" value="PFKB_KINASES_2"/>
    <property type="match status" value="1"/>
</dbReference>
<feature type="active site" description="Proton acceptor" evidence="13">
    <location>
        <position position="257"/>
    </location>
</feature>
<feature type="binding site" evidence="13">
    <location>
        <position position="294"/>
    </location>
    <ligand>
        <name>K(+)</name>
        <dbReference type="ChEBI" id="CHEBI:29103"/>
    </ligand>
</feature>
<comment type="similarity">
    <text evidence="1">Belongs to the carbohydrate kinase pfkB family.</text>
</comment>
<proteinExistence type="inferred from homology"/>
<dbReference type="InterPro" id="IPR002139">
    <property type="entry name" value="Ribo/fructo_kinase"/>
</dbReference>
<dbReference type="EMBL" id="GITU01007822">
    <property type="protein sequence ID" value="MBC1176525.1"/>
    <property type="molecule type" value="Transcribed_RNA"/>
</dbReference>
<evidence type="ECO:0000256" key="3">
    <source>
        <dbReference type="ARBA" id="ARBA00016943"/>
    </source>
</evidence>
<dbReference type="SUPFAM" id="SSF53613">
    <property type="entry name" value="Ribokinase-like"/>
    <property type="match status" value="1"/>
</dbReference>
<feature type="binding site" evidence="13">
    <location>
        <position position="296"/>
    </location>
    <ligand>
        <name>K(+)</name>
        <dbReference type="ChEBI" id="CHEBI:29103"/>
    </ligand>
</feature>
<sequence>MDEDFDVVVLGSCIMDFISYVPRLPQVGETIHGSKFATGFGGKGANQCVAAARLGSRCVMVGKAGQDSWGIEYRDHLQREGVDITHFGLIDGQSTGIAQINVSVSDGANHIVIVVGANNSLSVPDAEAAAAKFPRARVLVCQLETPVDATIRALELFSGVSILNAAPALENTHRKLIELPTILCVNESEAAIMTKLPVNTVQQAKNVIRELQKMGANTVIITLGSNGAVFCEKSSSTCIHVKISPMDNVVDTTGAGDAFIGALAHLLAKLGQQTVSLGQLVGAACEIASMSVKLPGTQSSFPKILDYETTILTKTYNLQEI</sequence>
<feature type="domain" description="Carbohydrate kinase PfkB" evidence="14">
    <location>
        <begin position="6"/>
        <end position="303"/>
    </location>
</feature>
<keyword evidence="7 13" id="KW-0547">Nucleotide-binding</keyword>
<comment type="subcellular location">
    <subcellularLocation>
        <location evidence="13">Cytoplasm</location>
    </subcellularLocation>
    <subcellularLocation>
        <location evidence="13">Nucleus</location>
    </subcellularLocation>
</comment>
<feature type="binding site" evidence="13">
    <location>
        <begin position="222"/>
        <end position="227"/>
    </location>
    <ligand>
        <name>ATP</name>
        <dbReference type="ChEBI" id="CHEBI:30616"/>
    </ligand>
</feature>
<dbReference type="VEuPathDB" id="VectorBase:LLONM1_000432"/>
<evidence type="ECO:0000256" key="11">
    <source>
        <dbReference type="ARBA" id="ARBA00022958"/>
    </source>
</evidence>
<feature type="binding site" evidence="13">
    <location>
        <begin position="42"/>
        <end position="46"/>
    </location>
    <ligand>
        <name>substrate</name>
    </ligand>
</feature>
<keyword evidence="11 13" id="KW-0630">Potassium</keyword>
<dbReference type="HAMAP" id="MF_01987">
    <property type="entry name" value="Ribokinase"/>
    <property type="match status" value="1"/>
</dbReference>
<dbReference type="EC" id="2.7.1.15" evidence="2 13"/>
<comment type="similarity">
    <text evidence="13">Belongs to the carbohydrate kinase PfkB family. Ribokinase subfamily.</text>
</comment>
<dbReference type="Gene3D" id="3.40.1190.20">
    <property type="match status" value="1"/>
</dbReference>
<dbReference type="GO" id="GO:0005524">
    <property type="term" value="F:ATP binding"/>
    <property type="evidence" value="ECO:0007669"/>
    <property type="project" value="UniProtKB-UniRule"/>
</dbReference>
<dbReference type="InterPro" id="IPR011611">
    <property type="entry name" value="PfkB_dom"/>
</dbReference>
<dbReference type="FunFam" id="3.40.1190.20:FF:000010">
    <property type="entry name" value="Ribokinase"/>
    <property type="match status" value="1"/>
</dbReference>
<dbReference type="InterPro" id="IPR002173">
    <property type="entry name" value="Carboh/pur_kinase_PfkB_CS"/>
</dbReference>
<protein>
    <recommendedName>
        <fullName evidence="3 13">Ribokinase</fullName>
        <shortName evidence="13">RK</shortName>
        <ecNumber evidence="2 13">2.7.1.15</ecNumber>
    </recommendedName>
</protein>
<evidence type="ECO:0000313" key="15">
    <source>
        <dbReference type="EMBL" id="MBC1176525.1"/>
    </source>
</evidence>
<feature type="binding site" evidence="13">
    <location>
        <position position="253"/>
    </location>
    <ligand>
        <name>K(+)</name>
        <dbReference type="ChEBI" id="CHEBI:29103"/>
    </ligand>
</feature>
<dbReference type="AlphaFoldDB" id="A0A7G3AV23"/>
<comment type="activity regulation">
    <text evidence="13">Activated by a monovalent cation that binds near, but not in, the active site. The most likely occupant of the site in vivo is potassium. Ion binding induces a conformational change that may alter substrate affinity.</text>
</comment>
<evidence type="ECO:0000256" key="6">
    <source>
        <dbReference type="ARBA" id="ARBA00022723"/>
    </source>
</evidence>
<feature type="binding site" evidence="13">
    <location>
        <begin position="256"/>
        <end position="257"/>
    </location>
    <ligand>
        <name>ATP</name>
        <dbReference type="ChEBI" id="CHEBI:30616"/>
    </ligand>
</feature>
<dbReference type="GO" id="GO:0004747">
    <property type="term" value="F:ribokinase activity"/>
    <property type="evidence" value="ECO:0007669"/>
    <property type="project" value="UniProtKB-UniRule"/>
</dbReference>
<evidence type="ECO:0000256" key="10">
    <source>
        <dbReference type="ARBA" id="ARBA00022842"/>
    </source>
</evidence>
<reference evidence="15" key="1">
    <citation type="journal article" date="2020" name="BMC">
        <title>Leishmania infection induces a limited differential gene expression in the sand fly midgut.</title>
        <authorList>
            <person name="Coutinho-Abreu I.V."/>
            <person name="Serafim T.D."/>
            <person name="Meneses C."/>
            <person name="Kamhawi S."/>
            <person name="Oliveira F."/>
            <person name="Valenzuela J.G."/>
        </authorList>
    </citation>
    <scope>NUCLEOTIDE SEQUENCE</scope>
    <source>
        <strain evidence="15">Jacobina</strain>
        <tissue evidence="15">Midgut</tissue>
    </source>
</reference>
<evidence type="ECO:0000256" key="2">
    <source>
        <dbReference type="ARBA" id="ARBA00012035"/>
    </source>
</evidence>
<dbReference type="GO" id="GO:0005829">
    <property type="term" value="C:cytosol"/>
    <property type="evidence" value="ECO:0007669"/>
    <property type="project" value="TreeGrafter"/>
</dbReference>
<feature type="binding site" evidence="13">
    <location>
        <position position="291"/>
    </location>
    <ligand>
        <name>K(+)</name>
        <dbReference type="ChEBI" id="CHEBI:29103"/>
    </ligand>
</feature>
<evidence type="ECO:0000256" key="13">
    <source>
        <dbReference type="HAMAP-Rule" id="MF_03215"/>
    </source>
</evidence>
<comment type="cofactor">
    <cofactor evidence="13">
        <name>Mg(2+)</name>
        <dbReference type="ChEBI" id="CHEBI:18420"/>
    </cofactor>
    <text evidence="13">Requires a divalent cation, most likely magnesium in vivo, as an electrophilic catalyst to aid phosphoryl group transfer. It is the chelate of the metal and the nucleotide that is the actual substrate.</text>
</comment>
<keyword evidence="13" id="KW-0539">Nucleus</keyword>
<evidence type="ECO:0000256" key="8">
    <source>
        <dbReference type="ARBA" id="ARBA00022777"/>
    </source>
</evidence>
<feature type="binding site" evidence="13">
    <location>
        <begin position="14"/>
        <end position="16"/>
    </location>
    <ligand>
        <name>substrate</name>
    </ligand>
</feature>
<keyword evidence="4 13" id="KW-0963">Cytoplasm</keyword>
<dbReference type="PANTHER" id="PTHR10584">
    <property type="entry name" value="SUGAR KINASE"/>
    <property type="match status" value="1"/>
</dbReference>
<feature type="binding site" evidence="13">
    <location>
        <position position="251"/>
    </location>
    <ligand>
        <name>K(+)</name>
        <dbReference type="ChEBI" id="CHEBI:29103"/>
    </ligand>
</feature>
<comment type="subunit">
    <text evidence="13">Homodimer.</text>
</comment>
<dbReference type="CDD" id="cd01174">
    <property type="entry name" value="ribokinase"/>
    <property type="match status" value="1"/>
</dbReference>
<evidence type="ECO:0000256" key="1">
    <source>
        <dbReference type="ARBA" id="ARBA00005380"/>
    </source>
</evidence>
<keyword evidence="9 13" id="KW-0067">ATP-binding</keyword>
<keyword evidence="6 13" id="KW-0479">Metal-binding</keyword>
<comment type="caution">
    <text evidence="13">Lacks conserved residue(s) required for the propagation of feature annotation.</text>
</comment>
<accession>A0A7G3AV23</accession>
<keyword evidence="5 13" id="KW-0808">Transferase</keyword>
<dbReference type="PRINTS" id="PR00990">
    <property type="entry name" value="RIBOKINASE"/>
</dbReference>
<keyword evidence="10 13" id="KW-0460">Magnesium</keyword>
<feature type="binding site" evidence="13">
    <location>
        <position position="186"/>
    </location>
    <ligand>
        <name>ATP</name>
        <dbReference type="ChEBI" id="CHEBI:30616"/>
    </ligand>
</feature>
<keyword evidence="8 13" id="KW-0418">Kinase</keyword>
<evidence type="ECO:0000256" key="12">
    <source>
        <dbReference type="ARBA" id="ARBA00023277"/>
    </source>
</evidence>
<feature type="binding site" evidence="13">
    <location>
        <position position="300"/>
    </location>
    <ligand>
        <name>K(+)</name>
        <dbReference type="ChEBI" id="CHEBI:29103"/>
    </ligand>
</feature>
<evidence type="ECO:0000256" key="7">
    <source>
        <dbReference type="ARBA" id="ARBA00022741"/>
    </source>
</evidence>
<dbReference type="UniPathway" id="UPA00916">
    <property type="reaction ID" value="UER00889"/>
</dbReference>
<evidence type="ECO:0000256" key="5">
    <source>
        <dbReference type="ARBA" id="ARBA00022679"/>
    </source>
</evidence>
<evidence type="ECO:0000256" key="9">
    <source>
        <dbReference type="ARBA" id="ARBA00022840"/>
    </source>
</evidence>
<comment type="function">
    <text evidence="13">Catalyzes the phosphorylation of ribose at O-5 in a reaction requiring ATP and magnesium. The resulting D-ribose-5-phosphate can then be used either for sythesis of nucleotides, histidine, and tryptophan, or as a component of the pentose phosphate pathway.</text>
</comment>
<dbReference type="InterPro" id="IPR029056">
    <property type="entry name" value="Ribokinase-like"/>
</dbReference>
<comment type="catalytic activity">
    <reaction evidence="13">
        <text>D-ribose + ATP = D-ribose 5-phosphate + ADP + H(+)</text>
        <dbReference type="Rhea" id="RHEA:13697"/>
        <dbReference type="ChEBI" id="CHEBI:15378"/>
        <dbReference type="ChEBI" id="CHEBI:30616"/>
        <dbReference type="ChEBI" id="CHEBI:47013"/>
        <dbReference type="ChEBI" id="CHEBI:78346"/>
        <dbReference type="ChEBI" id="CHEBI:456216"/>
        <dbReference type="EC" id="2.7.1.15"/>
    </reaction>
</comment>
<evidence type="ECO:0000256" key="4">
    <source>
        <dbReference type="ARBA" id="ARBA00022490"/>
    </source>
</evidence>
<feature type="binding site" evidence="13">
    <location>
        <position position="257"/>
    </location>
    <ligand>
        <name>substrate</name>
    </ligand>
</feature>
<dbReference type="GO" id="GO:0005634">
    <property type="term" value="C:nucleus"/>
    <property type="evidence" value="ECO:0007669"/>
    <property type="project" value="UniProtKB-SubCell"/>
</dbReference>
<organism evidence="15">
    <name type="scientific">Lutzomyia longipalpis</name>
    <name type="common">Sand fly</name>
    <dbReference type="NCBI Taxonomy" id="7200"/>
    <lineage>
        <taxon>Eukaryota</taxon>
        <taxon>Metazoa</taxon>
        <taxon>Ecdysozoa</taxon>
        <taxon>Arthropoda</taxon>
        <taxon>Hexapoda</taxon>
        <taxon>Insecta</taxon>
        <taxon>Pterygota</taxon>
        <taxon>Neoptera</taxon>
        <taxon>Endopterygota</taxon>
        <taxon>Diptera</taxon>
        <taxon>Nematocera</taxon>
        <taxon>Psychodoidea</taxon>
        <taxon>Psychodidae</taxon>
        <taxon>Lutzomyia</taxon>
        <taxon>Lutzomyia</taxon>
    </lineage>
</organism>